<feature type="domain" description="PIN" evidence="8">
    <location>
        <begin position="1"/>
        <end position="125"/>
    </location>
</feature>
<dbReference type="Proteomes" id="UP000266677">
    <property type="component" value="Unassembled WGS sequence"/>
</dbReference>
<keyword evidence="6" id="KW-0460">Magnesium</keyword>
<name>A0A3A4JY30_9NOCA</name>
<dbReference type="InterPro" id="IPR002716">
    <property type="entry name" value="PIN_dom"/>
</dbReference>
<dbReference type="AlphaFoldDB" id="A0A3A4JY30"/>
<dbReference type="EMBL" id="QZFU01000017">
    <property type="protein sequence ID" value="RJO75787.1"/>
    <property type="molecule type" value="Genomic_DNA"/>
</dbReference>
<keyword evidence="5" id="KW-0378">Hydrolase</keyword>
<dbReference type="RefSeq" id="WP_120040800.1">
    <property type="nucleotide sequence ID" value="NZ_QZFU01000017.1"/>
</dbReference>
<dbReference type="Pfam" id="PF01850">
    <property type="entry name" value="PIN"/>
    <property type="match status" value="1"/>
</dbReference>
<comment type="similarity">
    <text evidence="7">Belongs to the PINc/VapC protein family.</text>
</comment>
<proteinExistence type="inferred from homology"/>
<dbReference type="InterPro" id="IPR029060">
    <property type="entry name" value="PIN-like_dom_sf"/>
</dbReference>
<dbReference type="PANTHER" id="PTHR33653">
    <property type="entry name" value="RIBONUCLEASE VAPC2"/>
    <property type="match status" value="1"/>
</dbReference>
<accession>A0A3A4JY30</accession>
<evidence type="ECO:0000256" key="2">
    <source>
        <dbReference type="ARBA" id="ARBA00022649"/>
    </source>
</evidence>
<gene>
    <name evidence="9" type="ORF">D5S18_13460</name>
</gene>
<dbReference type="CDD" id="cd09871">
    <property type="entry name" value="PIN_MtVapC28-VapC30-like"/>
    <property type="match status" value="1"/>
</dbReference>
<evidence type="ECO:0000256" key="1">
    <source>
        <dbReference type="ARBA" id="ARBA00001946"/>
    </source>
</evidence>
<dbReference type="GO" id="GO:0004518">
    <property type="term" value="F:nuclease activity"/>
    <property type="evidence" value="ECO:0007669"/>
    <property type="project" value="UniProtKB-KW"/>
</dbReference>
<evidence type="ECO:0000259" key="8">
    <source>
        <dbReference type="Pfam" id="PF01850"/>
    </source>
</evidence>
<keyword evidence="3" id="KW-0540">Nuclease</keyword>
<organism evidence="9 10">
    <name type="scientific">Nocardia panacis</name>
    <dbReference type="NCBI Taxonomy" id="2340916"/>
    <lineage>
        <taxon>Bacteria</taxon>
        <taxon>Bacillati</taxon>
        <taxon>Actinomycetota</taxon>
        <taxon>Actinomycetes</taxon>
        <taxon>Mycobacteriales</taxon>
        <taxon>Nocardiaceae</taxon>
        <taxon>Nocardia</taxon>
    </lineage>
</organism>
<sequence length="130" mass="13915">MIVDASALLAIIQDEPERSAFLDLIAAAPAPVISVVNHFEVAIKIDRAADPVLARHFAEFMRVSGIEVVPVSVEQAAVAREAYRDFGKGGGHPAQLNLGDCFAYALASTKRRPLLFKGNDFGHTDIKSAA</sequence>
<dbReference type="OrthoDB" id="32625at2"/>
<evidence type="ECO:0000313" key="10">
    <source>
        <dbReference type="Proteomes" id="UP000266677"/>
    </source>
</evidence>
<reference evidence="9 10" key="1">
    <citation type="submission" date="2018-09" db="EMBL/GenBank/DDBJ databases">
        <title>YIM PH21274 draft genome.</title>
        <authorList>
            <person name="Miao C."/>
        </authorList>
    </citation>
    <scope>NUCLEOTIDE SEQUENCE [LARGE SCALE GENOMIC DNA]</scope>
    <source>
        <strain evidence="9 10">YIM PH 21724</strain>
    </source>
</reference>
<evidence type="ECO:0000256" key="6">
    <source>
        <dbReference type="ARBA" id="ARBA00022842"/>
    </source>
</evidence>
<keyword evidence="4" id="KW-0479">Metal-binding</keyword>
<comment type="caution">
    <text evidence="9">The sequence shown here is derived from an EMBL/GenBank/DDBJ whole genome shotgun (WGS) entry which is preliminary data.</text>
</comment>
<evidence type="ECO:0000256" key="4">
    <source>
        <dbReference type="ARBA" id="ARBA00022723"/>
    </source>
</evidence>
<dbReference type="SUPFAM" id="SSF88723">
    <property type="entry name" value="PIN domain-like"/>
    <property type="match status" value="1"/>
</dbReference>
<dbReference type="Gene3D" id="3.40.50.1010">
    <property type="entry name" value="5'-nuclease"/>
    <property type="match status" value="1"/>
</dbReference>
<keyword evidence="2" id="KW-1277">Toxin-antitoxin system</keyword>
<dbReference type="GO" id="GO:0016787">
    <property type="term" value="F:hydrolase activity"/>
    <property type="evidence" value="ECO:0007669"/>
    <property type="project" value="UniProtKB-KW"/>
</dbReference>
<keyword evidence="10" id="KW-1185">Reference proteome</keyword>
<evidence type="ECO:0000256" key="5">
    <source>
        <dbReference type="ARBA" id="ARBA00022801"/>
    </source>
</evidence>
<evidence type="ECO:0000256" key="3">
    <source>
        <dbReference type="ARBA" id="ARBA00022722"/>
    </source>
</evidence>
<comment type="cofactor">
    <cofactor evidence="1">
        <name>Mg(2+)</name>
        <dbReference type="ChEBI" id="CHEBI:18420"/>
    </cofactor>
</comment>
<evidence type="ECO:0000313" key="9">
    <source>
        <dbReference type="EMBL" id="RJO75787.1"/>
    </source>
</evidence>
<dbReference type="PANTHER" id="PTHR33653:SF1">
    <property type="entry name" value="RIBONUCLEASE VAPC2"/>
    <property type="match status" value="1"/>
</dbReference>
<evidence type="ECO:0000256" key="7">
    <source>
        <dbReference type="ARBA" id="ARBA00038093"/>
    </source>
</evidence>
<protein>
    <submittedName>
        <fullName evidence="9">Type II toxin-antitoxin system VapC family toxin</fullName>
    </submittedName>
</protein>
<dbReference type="InterPro" id="IPR050556">
    <property type="entry name" value="Type_II_TA_system_RNase"/>
</dbReference>
<dbReference type="GO" id="GO:0046872">
    <property type="term" value="F:metal ion binding"/>
    <property type="evidence" value="ECO:0007669"/>
    <property type="project" value="UniProtKB-KW"/>
</dbReference>